<dbReference type="InterPro" id="IPR017853">
    <property type="entry name" value="GH"/>
</dbReference>
<evidence type="ECO:0000256" key="2">
    <source>
        <dbReference type="ARBA" id="ARBA00005336"/>
    </source>
</evidence>
<protein>
    <recommendedName>
        <fullName evidence="3">beta-glucosidase</fullName>
        <ecNumber evidence="3">3.2.1.21</ecNumber>
    </recommendedName>
</protein>
<dbReference type="InterPro" id="IPR036962">
    <property type="entry name" value="Glyco_hydro_3_N_sf"/>
</dbReference>
<comment type="similarity">
    <text evidence="2">Belongs to the glycosyl hydrolase 3 family.</text>
</comment>
<comment type="catalytic activity">
    <reaction evidence="1">
        <text>Hydrolysis of terminal, non-reducing beta-D-glucosyl residues with release of beta-D-glucose.</text>
        <dbReference type="EC" id="3.2.1.21"/>
    </reaction>
</comment>
<dbReference type="AlphaFoldDB" id="A0A5K1HQR8"/>
<feature type="domain" description="Glycoside hydrolase family 3 N-terminal" evidence="7">
    <location>
        <begin position="2"/>
        <end position="95"/>
    </location>
</feature>
<evidence type="ECO:0000256" key="4">
    <source>
        <dbReference type="ARBA" id="ARBA00022729"/>
    </source>
</evidence>
<name>A0A5K1HQR8_9MAGN</name>
<dbReference type="PANTHER" id="PTHR30620">
    <property type="entry name" value="PERIPLASMIC BETA-GLUCOSIDASE-RELATED"/>
    <property type="match status" value="1"/>
</dbReference>
<keyword evidence="5" id="KW-0378">Hydrolase</keyword>
<evidence type="ECO:0000256" key="3">
    <source>
        <dbReference type="ARBA" id="ARBA00012744"/>
    </source>
</evidence>
<gene>
    <name evidence="8" type="ORF">NYM_LOCUS30626</name>
</gene>
<dbReference type="EMBL" id="LR722273">
    <property type="protein sequence ID" value="VVW90266.1"/>
    <property type="molecule type" value="Genomic_DNA"/>
</dbReference>
<dbReference type="SUPFAM" id="SSF51445">
    <property type="entry name" value="(Trans)glycosidases"/>
    <property type="match status" value="1"/>
</dbReference>
<dbReference type="GO" id="GO:0009251">
    <property type="term" value="P:glucan catabolic process"/>
    <property type="evidence" value="ECO:0007669"/>
    <property type="project" value="TreeGrafter"/>
</dbReference>
<dbReference type="EC" id="3.2.1.21" evidence="3"/>
<evidence type="ECO:0000256" key="5">
    <source>
        <dbReference type="ARBA" id="ARBA00022801"/>
    </source>
</evidence>
<dbReference type="GO" id="GO:0008422">
    <property type="term" value="F:beta-glucosidase activity"/>
    <property type="evidence" value="ECO:0007669"/>
    <property type="project" value="UniProtKB-EC"/>
</dbReference>
<dbReference type="PANTHER" id="PTHR30620:SF16">
    <property type="entry name" value="LYSOSOMAL BETA GLUCOSIDASE"/>
    <property type="match status" value="1"/>
</dbReference>
<dbReference type="Pfam" id="PF00933">
    <property type="entry name" value="Glyco_hydro_3"/>
    <property type="match status" value="1"/>
</dbReference>
<keyword evidence="6" id="KW-0326">Glycosidase</keyword>
<organism evidence="8">
    <name type="scientific">Nymphaea colorata</name>
    <name type="common">pocket water lily</name>
    <dbReference type="NCBI Taxonomy" id="210225"/>
    <lineage>
        <taxon>Eukaryota</taxon>
        <taxon>Viridiplantae</taxon>
        <taxon>Streptophyta</taxon>
        <taxon>Embryophyta</taxon>
        <taxon>Tracheophyta</taxon>
        <taxon>Spermatophyta</taxon>
        <taxon>Magnoliopsida</taxon>
        <taxon>Nymphaeales</taxon>
        <taxon>Nymphaeaceae</taxon>
        <taxon>Nymphaea</taxon>
    </lineage>
</organism>
<keyword evidence="4" id="KW-0732">Signal</keyword>
<dbReference type="InterPro" id="IPR051915">
    <property type="entry name" value="Cellulose_Degrad_GH3"/>
</dbReference>
<evidence type="ECO:0000256" key="1">
    <source>
        <dbReference type="ARBA" id="ARBA00000448"/>
    </source>
</evidence>
<proteinExistence type="inferred from homology"/>
<evidence type="ECO:0000256" key="6">
    <source>
        <dbReference type="ARBA" id="ARBA00023295"/>
    </source>
</evidence>
<accession>A0A5K1HQR8</accession>
<evidence type="ECO:0000259" key="7">
    <source>
        <dbReference type="Pfam" id="PF00933"/>
    </source>
</evidence>
<reference evidence="8" key="1">
    <citation type="submission" date="2019-09" db="EMBL/GenBank/DDBJ databases">
        <authorList>
            <person name="Zhang L."/>
        </authorList>
    </citation>
    <scope>NUCLEOTIDE SEQUENCE</scope>
</reference>
<sequence length="100" mass="10890">MTLKEKIGQLQQISYGDETLSPAIIKQIADGGVGSFLNVWKLDNINQMQKIAMEQSRLKIPLIIGKDVIHGFRTVFPIPLAQAASFNPALVESGSRIAAV</sequence>
<dbReference type="InterPro" id="IPR001764">
    <property type="entry name" value="Glyco_hydro_3_N"/>
</dbReference>
<dbReference type="Gene3D" id="3.20.20.300">
    <property type="entry name" value="Glycoside hydrolase, family 3, N-terminal domain"/>
    <property type="match status" value="1"/>
</dbReference>
<evidence type="ECO:0000313" key="8">
    <source>
        <dbReference type="EMBL" id="VVW90266.1"/>
    </source>
</evidence>